<dbReference type="Proteomes" id="UP001147653">
    <property type="component" value="Unassembled WGS sequence"/>
</dbReference>
<proteinExistence type="predicted"/>
<feature type="signal peptide" evidence="1">
    <location>
        <begin position="1"/>
        <end position="22"/>
    </location>
</feature>
<keyword evidence="1" id="KW-0732">Signal</keyword>
<feature type="chain" id="PRO_5040973826" evidence="1">
    <location>
        <begin position="23"/>
        <end position="140"/>
    </location>
</feature>
<dbReference type="PROSITE" id="PS51257">
    <property type="entry name" value="PROKAR_LIPOPROTEIN"/>
    <property type="match status" value="1"/>
</dbReference>
<dbReference type="RefSeq" id="WP_270025161.1">
    <property type="nucleotide sequence ID" value="NZ_JAPDDP010000016.1"/>
</dbReference>
<evidence type="ECO:0000313" key="2">
    <source>
        <dbReference type="EMBL" id="MDA0180852.1"/>
    </source>
</evidence>
<organism evidence="2 3">
    <name type="scientific">Solirubrobacter phytolaccae</name>
    <dbReference type="NCBI Taxonomy" id="1404360"/>
    <lineage>
        <taxon>Bacteria</taxon>
        <taxon>Bacillati</taxon>
        <taxon>Actinomycetota</taxon>
        <taxon>Thermoleophilia</taxon>
        <taxon>Solirubrobacterales</taxon>
        <taxon>Solirubrobacteraceae</taxon>
        <taxon>Solirubrobacter</taxon>
    </lineage>
</organism>
<evidence type="ECO:0000313" key="3">
    <source>
        <dbReference type="Proteomes" id="UP001147653"/>
    </source>
</evidence>
<dbReference type="AlphaFoldDB" id="A0A9X3NGQ5"/>
<gene>
    <name evidence="2" type="ORF">OJ997_11155</name>
</gene>
<comment type="caution">
    <text evidence="2">The sequence shown here is derived from an EMBL/GenBank/DDBJ whole genome shotgun (WGS) entry which is preliminary data.</text>
</comment>
<reference evidence="2" key="1">
    <citation type="submission" date="2022-10" db="EMBL/GenBank/DDBJ databases">
        <title>The WGS of Solirubrobacter phytolaccae KCTC 29190.</title>
        <authorList>
            <person name="Jiang Z."/>
        </authorList>
    </citation>
    <scope>NUCLEOTIDE SEQUENCE</scope>
    <source>
        <strain evidence="2">KCTC 29190</strain>
    </source>
</reference>
<accession>A0A9X3NGQ5</accession>
<dbReference type="EMBL" id="JAPDDP010000016">
    <property type="protein sequence ID" value="MDA0180852.1"/>
    <property type="molecule type" value="Genomic_DNA"/>
</dbReference>
<sequence>MPRLRHLPVLVALALSATSCGASEPQHIQAALTAWDLAWETNDYAAACALMTKARQRQDMGSRAHPRDATCTEALTAVYEPLEDDPYFDSTSPAEDPYATSPIRTTGIRVTGDAAVVAYSDGYRERMAKVDGHWLLDAQR</sequence>
<keyword evidence="3" id="KW-1185">Reference proteome</keyword>
<name>A0A9X3NGQ5_9ACTN</name>
<protein>
    <submittedName>
        <fullName evidence="2">Uncharacterized protein</fullName>
    </submittedName>
</protein>
<evidence type="ECO:0000256" key="1">
    <source>
        <dbReference type="SAM" id="SignalP"/>
    </source>
</evidence>